<reference evidence="2" key="1">
    <citation type="submission" date="2015-07" db="EMBL/GenBank/DDBJ databases">
        <title>Adaptation to a free-living lifestyle via gene acquisitions in the diplomonad Trepomonas sp. PC1.</title>
        <authorList>
            <person name="Xu F."/>
            <person name="Jerlstrom-Hultqvist J."/>
            <person name="Kolisko M."/>
            <person name="Simpson A.G.B."/>
            <person name="Roger A.J."/>
            <person name="Svard S.G."/>
            <person name="Andersson J.O."/>
        </authorList>
    </citation>
    <scope>NUCLEOTIDE SEQUENCE</scope>
    <source>
        <strain evidence="2">PC1</strain>
    </source>
</reference>
<dbReference type="PANTHER" id="PTHR24184:SF11">
    <property type="entry name" value="ANKYRIN REPEAT AND SOCS BOX CONTAINING 3"/>
    <property type="match status" value="1"/>
</dbReference>
<name>A0A146KEM5_9EUKA</name>
<dbReference type="InterPro" id="IPR002110">
    <property type="entry name" value="Ankyrin_rpt"/>
</dbReference>
<feature type="repeat" description="ANK" evidence="1">
    <location>
        <begin position="62"/>
        <end position="94"/>
    </location>
</feature>
<dbReference type="PROSITE" id="PS50088">
    <property type="entry name" value="ANK_REPEAT"/>
    <property type="match status" value="1"/>
</dbReference>
<evidence type="ECO:0000256" key="1">
    <source>
        <dbReference type="PROSITE-ProRule" id="PRU00023"/>
    </source>
</evidence>
<dbReference type="EMBL" id="GDID01001336">
    <property type="protein sequence ID" value="JAP95270.1"/>
    <property type="molecule type" value="Transcribed_RNA"/>
</dbReference>
<dbReference type="PANTHER" id="PTHR24184">
    <property type="entry name" value="SI:CH211-189E2.2"/>
    <property type="match status" value="1"/>
</dbReference>
<dbReference type="SUPFAM" id="SSF48403">
    <property type="entry name" value="Ankyrin repeat"/>
    <property type="match status" value="1"/>
</dbReference>
<evidence type="ECO:0000313" key="2">
    <source>
        <dbReference type="EMBL" id="JAP95270.1"/>
    </source>
</evidence>
<proteinExistence type="predicted"/>
<dbReference type="Gene3D" id="1.25.40.20">
    <property type="entry name" value="Ankyrin repeat-containing domain"/>
    <property type="match status" value="1"/>
</dbReference>
<sequence length="298" mass="33841">MSLKIIYIQIVLKPTPRIMCKQKPDYFIAAANNDMKLLNQHINKSKNTFDRRSTNIEMNIFSGFGAIHYAAYHGNDEILRLLLPYEIGLQTSETQVIVAPGFGTAQAKYKLADGSNCLMIALLRKHISSLTLILDYIQNNQQSVDQIVGQTNSMGLTNYIVASICNYPEAIHLLLNPTFIQKELFLVTDGDMTPSMNACFFGRHVTAICLGELFKNPEMRDSLTRMILNRDTEGQICVSHLKSNNFEKFGVPIDQMTEIRQIMTGVVYNAYQWAQGKPQFELILKSFMKDQTIEQILQ</sequence>
<organism evidence="2">
    <name type="scientific">Trepomonas sp. PC1</name>
    <dbReference type="NCBI Taxonomy" id="1076344"/>
    <lineage>
        <taxon>Eukaryota</taxon>
        <taxon>Metamonada</taxon>
        <taxon>Diplomonadida</taxon>
        <taxon>Hexamitidae</taxon>
        <taxon>Hexamitinae</taxon>
        <taxon>Trepomonas</taxon>
    </lineage>
</organism>
<keyword evidence="1" id="KW-0040">ANK repeat</keyword>
<gene>
    <name evidence="2" type="ORF">TPC1_11796</name>
</gene>
<dbReference type="AlphaFoldDB" id="A0A146KEM5"/>
<protein>
    <submittedName>
        <fullName evidence="2">Ankyrin repeats-containing protein</fullName>
    </submittedName>
</protein>
<dbReference type="InterPro" id="IPR036770">
    <property type="entry name" value="Ankyrin_rpt-contain_sf"/>
</dbReference>
<dbReference type="Pfam" id="PF12796">
    <property type="entry name" value="Ank_2"/>
    <property type="match status" value="1"/>
</dbReference>
<accession>A0A146KEM5</accession>